<dbReference type="AlphaFoldDB" id="A0A140LCK1"/>
<dbReference type="InterPro" id="IPR006428">
    <property type="entry name" value="Portal_SPP1-type"/>
</dbReference>
<evidence type="ECO:0000313" key="2">
    <source>
        <dbReference type="Proteomes" id="UP000070456"/>
    </source>
</evidence>
<protein>
    <recommendedName>
        <fullName evidence="3">Phage portal protein</fullName>
    </recommendedName>
</protein>
<dbReference type="STRING" id="520762.AN619_02510"/>
<dbReference type="NCBIfam" id="TIGR01538">
    <property type="entry name" value="portal_SPP1"/>
    <property type="match status" value="1"/>
</dbReference>
<comment type="caution">
    <text evidence="1">The sequence shown here is derived from an EMBL/GenBank/DDBJ whole genome shotgun (WGS) entry which is preliminary data.</text>
</comment>
<dbReference type="Proteomes" id="UP000070456">
    <property type="component" value="Unassembled WGS sequence"/>
</dbReference>
<keyword evidence="2" id="KW-1185">Reference proteome</keyword>
<gene>
    <name evidence="1" type="ORF">AN619_02510</name>
</gene>
<dbReference type="InterPro" id="IPR021145">
    <property type="entry name" value="Portal_protein_SPP1_Gp6-like"/>
</dbReference>
<dbReference type="RefSeq" id="WP_198153205.1">
    <property type="nucleotide sequence ID" value="NZ_LOEE01000006.1"/>
</dbReference>
<dbReference type="EMBL" id="LOEE01000006">
    <property type="protein sequence ID" value="KXG78276.1"/>
    <property type="molecule type" value="Genomic_DNA"/>
</dbReference>
<name>A0A140LCK1_9FIRM</name>
<evidence type="ECO:0008006" key="3">
    <source>
        <dbReference type="Google" id="ProtNLM"/>
    </source>
</evidence>
<evidence type="ECO:0000313" key="1">
    <source>
        <dbReference type="EMBL" id="KXG78276.1"/>
    </source>
</evidence>
<organism evidence="1 2">
    <name type="scientific">Thermotalea metallivorans</name>
    <dbReference type="NCBI Taxonomy" id="520762"/>
    <lineage>
        <taxon>Bacteria</taxon>
        <taxon>Bacillati</taxon>
        <taxon>Bacillota</taxon>
        <taxon>Clostridia</taxon>
        <taxon>Peptostreptococcales</taxon>
        <taxon>Thermotaleaceae</taxon>
        <taxon>Thermotalea</taxon>
    </lineage>
</organism>
<dbReference type="Pfam" id="PF05133">
    <property type="entry name" value="SPP1_portal"/>
    <property type="match status" value="1"/>
</dbReference>
<sequence>MITWAELINQKLINESNINDSNIIRDLINNHDTKEMIEGHRYYHNGNDIRNRKQYYYKDGYKLEDYTKPNYKIPHNWHKMLVDQKVSYLVGKPVVFQAEDKLYEKKINLLLGEEWDDSLAELAKNSSNKGTEWLHVYINPEGKFKFIIIPAEEIIPIYDTSLQENLEAILRYYPVEVNGKNRIRVEWWTRENVTFYIEDENGVFVLDDTESNNPDSHFYYNDKGYGWGKVPFIEFPNNEERNSDLKYYKELIDNYDLNVSDLANNLSEVQEIITILKGYEGTRLEEFSENLRFYKVIKVSGEPGSGVDKLELNIPIEAKKEMLDRTEENIFLFGQGVNMKTDKFGNNPSGVALKFMYSLLDFKASIMERKFRKAIKRLLWFTTEYINILDRKKYDSATVQVTFRRTMITNDLEDVQIASQSKGVISDKTIVANHPWVEDVAEELDRIKKQEKDAMDLLGGYDSLGKAKDGGVNE</sequence>
<proteinExistence type="predicted"/>
<reference evidence="1 2" key="1">
    <citation type="submission" date="2015-12" db="EMBL/GenBank/DDBJ databases">
        <title>Draft genome sequence of the thermoanaerobe Thermotalea metallivorans, an isolate from the runoff channel of the Great Artesian Basin, Australia.</title>
        <authorList>
            <person name="Patel B.K."/>
        </authorList>
    </citation>
    <scope>NUCLEOTIDE SEQUENCE [LARGE SCALE GENOMIC DNA]</scope>
    <source>
        <strain evidence="1 2">B2-1</strain>
    </source>
</reference>
<accession>A0A140LCK1</accession>